<evidence type="ECO:0000313" key="2">
    <source>
        <dbReference type="EMBL" id="PRO73786.1"/>
    </source>
</evidence>
<dbReference type="OrthoDB" id="6334444at2"/>
<reference evidence="3" key="1">
    <citation type="journal article" date="2020" name="Int. J. Syst. Evol. Microbiol.">
        <title>Alteromonas alba sp. nov., a marine bacterium isolated from the seawater of the West Pacific Ocean.</title>
        <authorList>
            <person name="Sun C."/>
            <person name="Wu Y.-H."/>
            <person name="Xamxidin M."/>
            <person name="Cheng H."/>
            <person name="Xu X.-W."/>
        </authorList>
    </citation>
    <scope>NUCLEOTIDE SEQUENCE [LARGE SCALE GENOMIC DNA]</scope>
    <source>
        <strain evidence="3">190</strain>
    </source>
</reference>
<gene>
    <name evidence="2" type="ORF">C6Y40_09615</name>
</gene>
<sequence length="54" mass="6024">MLNTDLLQVTNTPNQAIKPTDNETKQSEDGGCNKEKFEDSLEKAFKAFSTKSDD</sequence>
<keyword evidence="3" id="KW-1185">Reference proteome</keyword>
<evidence type="ECO:0000256" key="1">
    <source>
        <dbReference type="SAM" id="MobiDB-lite"/>
    </source>
</evidence>
<feature type="compositionally biased region" description="Polar residues" evidence="1">
    <location>
        <begin position="1"/>
        <end position="17"/>
    </location>
</feature>
<comment type="caution">
    <text evidence="2">The sequence shown here is derived from an EMBL/GenBank/DDBJ whole genome shotgun (WGS) entry which is preliminary data.</text>
</comment>
<evidence type="ECO:0000313" key="3">
    <source>
        <dbReference type="Proteomes" id="UP000238949"/>
    </source>
</evidence>
<proteinExistence type="predicted"/>
<name>A0A2S9VBH3_9ALTE</name>
<organism evidence="2 3">
    <name type="scientific">Alteromonas alba</name>
    <dbReference type="NCBI Taxonomy" id="2079529"/>
    <lineage>
        <taxon>Bacteria</taxon>
        <taxon>Pseudomonadati</taxon>
        <taxon>Pseudomonadota</taxon>
        <taxon>Gammaproteobacteria</taxon>
        <taxon>Alteromonadales</taxon>
        <taxon>Alteromonadaceae</taxon>
        <taxon>Alteromonas/Salinimonas group</taxon>
        <taxon>Alteromonas</taxon>
    </lineage>
</organism>
<dbReference type="AlphaFoldDB" id="A0A2S9VBH3"/>
<protein>
    <submittedName>
        <fullName evidence="2">Serum response factor-binding protein</fullName>
    </submittedName>
</protein>
<dbReference type="EMBL" id="PVNP01000088">
    <property type="protein sequence ID" value="PRO73786.1"/>
    <property type="molecule type" value="Genomic_DNA"/>
</dbReference>
<dbReference type="Proteomes" id="UP000238949">
    <property type="component" value="Unassembled WGS sequence"/>
</dbReference>
<feature type="region of interest" description="Disordered" evidence="1">
    <location>
        <begin position="1"/>
        <end position="34"/>
    </location>
</feature>
<feature type="compositionally biased region" description="Basic and acidic residues" evidence="1">
    <location>
        <begin position="20"/>
        <end position="34"/>
    </location>
</feature>
<accession>A0A2S9VBH3</accession>